<comment type="caution">
    <text evidence="1">The sequence shown here is derived from an EMBL/GenBank/DDBJ whole genome shotgun (WGS) entry which is preliminary data.</text>
</comment>
<gene>
    <name evidence="1" type="ORF">M8N44_06725</name>
</gene>
<evidence type="ECO:0008006" key="3">
    <source>
        <dbReference type="Google" id="ProtNLM"/>
    </source>
</evidence>
<evidence type="ECO:0000313" key="1">
    <source>
        <dbReference type="EMBL" id="MCL6657013.1"/>
    </source>
</evidence>
<evidence type="ECO:0000313" key="2">
    <source>
        <dbReference type="Proteomes" id="UP001202031"/>
    </source>
</evidence>
<dbReference type="RefSeq" id="WP_215709504.1">
    <property type="nucleotide sequence ID" value="NZ_CP072027.1"/>
</dbReference>
<dbReference type="Proteomes" id="UP001202031">
    <property type="component" value="Unassembled WGS sequence"/>
</dbReference>
<sequence length="145" mass="15758">MDNTTEEKNTQPWPCTSDEACCCDPVAEQAPVTVDMIEEAYNRLEELVNQCKTPVILHIKIEKGESVNSRTSTCKAVTKMAGAKSTEWLAARGYLEASGICFSGNPETISLGVKLAFKEAHRRAGLNPIADMLGIAGCECEECQD</sequence>
<proteinExistence type="predicted"/>
<accession>A0ABT0R7U3</accession>
<keyword evidence="2" id="KW-1185">Reference proteome</keyword>
<dbReference type="EMBL" id="JAMGSI010000001">
    <property type="protein sequence ID" value="MCL6657013.1"/>
    <property type="molecule type" value="Genomic_DNA"/>
</dbReference>
<reference evidence="1 2" key="1">
    <citation type="submission" date="2022-03" db="EMBL/GenBank/DDBJ databases">
        <title>Taxonomic description of new species and reclassification of some bacterial strains.</title>
        <authorList>
            <person name="Ndongo S."/>
        </authorList>
    </citation>
    <scope>NUCLEOTIDE SEQUENCE [LARGE SCALE GENOMIC DNA]</scope>
    <source>
        <strain evidence="1 2">Marseille-P6666</strain>
    </source>
</reference>
<dbReference type="GeneID" id="84023548"/>
<name>A0ABT0R7U3_9BACT</name>
<organism evidence="1 2">
    <name type="scientific">Akkermansia massiliensis</name>
    <dbReference type="NCBI Taxonomy" id="2927224"/>
    <lineage>
        <taxon>Bacteria</taxon>
        <taxon>Pseudomonadati</taxon>
        <taxon>Verrucomicrobiota</taxon>
        <taxon>Verrucomicrobiia</taxon>
        <taxon>Verrucomicrobiales</taxon>
        <taxon>Akkermansiaceae</taxon>
        <taxon>Akkermansia</taxon>
    </lineage>
</organism>
<protein>
    <recommendedName>
        <fullName evidence="3">DUF2703 domain-containing protein</fullName>
    </recommendedName>
</protein>